<evidence type="ECO:0000313" key="5">
    <source>
        <dbReference type="Proteomes" id="UP001595848"/>
    </source>
</evidence>
<dbReference type="Pfam" id="PF00145">
    <property type="entry name" value="DNA_methylase"/>
    <property type="match status" value="1"/>
</dbReference>
<comment type="caution">
    <text evidence="4">The sequence shown here is derived from an EMBL/GenBank/DDBJ whole genome shotgun (WGS) entry which is preliminary data.</text>
</comment>
<keyword evidence="1 4" id="KW-0489">Methyltransferase</keyword>
<keyword evidence="3" id="KW-0949">S-adenosyl-L-methionine</keyword>
<organism evidence="4 5">
    <name type="scientific">Candidimonas humi</name>
    <dbReference type="NCBI Taxonomy" id="683355"/>
    <lineage>
        <taxon>Bacteria</taxon>
        <taxon>Pseudomonadati</taxon>
        <taxon>Pseudomonadota</taxon>
        <taxon>Betaproteobacteria</taxon>
        <taxon>Burkholderiales</taxon>
        <taxon>Alcaligenaceae</taxon>
        <taxon>Candidimonas</taxon>
    </lineage>
</organism>
<reference evidence="5" key="1">
    <citation type="journal article" date="2019" name="Int. J. Syst. Evol. Microbiol.">
        <title>The Global Catalogue of Microorganisms (GCM) 10K type strain sequencing project: providing services to taxonomists for standard genome sequencing and annotation.</title>
        <authorList>
            <consortium name="The Broad Institute Genomics Platform"/>
            <consortium name="The Broad Institute Genome Sequencing Center for Infectious Disease"/>
            <person name="Wu L."/>
            <person name="Ma J."/>
        </authorList>
    </citation>
    <scope>NUCLEOTIDE SEQUENCE [LARGE SCALE GENOMIC DNA]</scope>
    <source>
        <strain evidence="5">LMG 24813</strain>
    </source>
</reference>
<gene>
    <name evidence="4" type="ORF">ACFOY1_06790</name>
</gene>
<dbReference type="GO" id="GO:0008168">
    <property type="term" value="F:methyltransferase activity"/>
    <property type="evidence" value="ECO:0007669"/>
    <property type="project" value="UniProtKB-KW"/>
</dbReference>
<dbReference type="EMBL" id="JBHSBV010000002">
    <property type="protein sequence ID" value="MFC4200653.1"/>
    <property type="molecule type" value="Genomic_DNA"/>
</dbReference>
<sequence>MNTSVIKHFHLFCGSGSGAAGFNDARPEIPGLQGKMICLGGMDVDPVGAEDFHMLTGVRCTVRDLFSRQQYVAWHGDEPPAGWVEAMPADVRAAAQHQVPDIVFLSAPCKGFSGLLPAAHAKSRRYQALNELTLRGVWLMLEAWASDPVPVILFENVPRIATRGRHLLDQITSMLRHYGYVVRETTHDCGELGNLAQSRKRFLLIARHAEKVPPFIYEPPKRPLRAVGEVLGRMHLPGDLVAGPMHRIPSLSWKTWVRLAFVEAGSDWRSLNKLAVENGHLRDYLIVPEYRRGYLGANAWTEPCGTVQGESLPSNGKFSVADPRFGPSAAWKDGQAYGVRRWDDTSGAISGVKSPGQGSFSVADPRHQGPAKHSNEYRIVAWNHAAQAVTSAHGSGQCVADPRRAGPTFGKYAVTGWQDPAGTVIAGSTTGQGAYAVADPRSGMRRAQGDNYLTGGHYGVIDWRQPSGAVSASACHDNGRWSVADPRRMLAPDDKLTCHIIRLDGTWHRPFTTLELAALQGIYDPDDYAEVAEPFQMHGSSDQVLREHIGNAVPRPAARAIGTEIGRTILLARTGETFQLSSTPIWVRPVAEAIAVRGGEAA</sequence>
<evidence type="ECO:0000256" key="1">
    <source>
        <dbReference type="ARBA" id="ARBA00022603"/>
    </source>
</evidence>
<keyword evidence="5" id="KW-1185">Reference proteome</keyword>
<dbReference type="InterPro" id="IPR050390">
    <property type="entry name" value="C5-Methyltransferase"/>
</dbReference>
<keyword evidence="2" id="KW-0808">Transferase</keyword>
<accession>A0ABV8NXN3</accession>
<dbReference type="PANTHER" id="PTHR10629">
    <property type="entry name" value="CYTOSINE-SPECIFIC METHYLTRANSFERASE"/>
    <property type="match status" value="1"/>
</dbReference>
<name>A0ABV8NXN3_9BURK</name>
<proteinExistence type="predicted"/>
<evidence type="ECO:0000256" key="2">
    <source>
        <dbReference type="ARBA" id="ARBA00022679"/>
    </source>
</evidence>
<dbReference type="Proteomes" id="UP001595848">
    <property type="component" value="Unassembled WGS sequence"/>
</dbReference>
<evidence type="ECO:0000313" key="4">
    <source>
        <dbReference type="EMBL" id="MFC4200653.1"/>
    </source>
</evidence>
<dbReference type="PANTHER" id="PTHR10629:SF52">
    <property type="entry name" value="DNA (CYTOSINE-5)-METHYLTRANSFERASE 1"/>
    <property type="match status" value="1"/>
</dbReference>
<protein>
    <submittedName>
        <fullName evidence="4">DNA cytosine methyltransferase</fullName>
    </submittedName>
</protein>
<dbReference type="RefSeq" id="WP_217964109.1">
    <property type="nucleotide sequence ID" value="NZ_JAHTBN010000003.1"/>
</dbReference>
<dbReference type="InterPro" id="IPR001525">
    <property type="entry name" value="C5_MeTfrase"/>
</dbReference>
<evidence type="ECO:0000256" key="3">
    <source>
        <dbReference type="ARBA" id="ARBA00022691"/>
    </source>
</evidence>
<dbReference type="GO" id="GO:0032259">
    <property type="term" value="P:methylation"/>
    <property type="evidence" value="ECO:0007669"/>
    <property type="project" value="UniProtKB-KW"/>
</dbReference>